<feature type="binding site" evidence="10">
    <location>
        <position position="395"/>
    </location>
    <ligand>
        <name>Zn(2+)</name>
        <dbReference type="ChEBI" id="CHEBI:29105"/>
        <label>2</label>
    </ligand>
</feature>
<feature type="domain" description="Peptidase M20 dimerisation" evidence="12">
    <location>
        <begin position="217"/>
        <end position="310"/>
    </location>
</feature>
<comment type="cofactor">
    <cofactor evidence="10">
        <name>Zn(2+)</name>
        <dbReference type="ChEBI" id="CHEBI:29105"/>
    </cofactor>
    <text evidence="10">Binds 2 Zn(2+) ions per subunit.</text>
</comment>
<feature type="binding site" evidence="10">
    <location>
        <position position="170"/>
    </location>
    <ligand>
        <name>Zn(2+)</name>
        <dbReference type="ChEBI" id="CHEBI:29105"/>
        <label>2</label>
    </ligand>
</feature>
<feature type="binding site" evidence="10">
    <location>
        <position position="135"/>
    </location>
    <ligand>
        <name>Zn(2+)</name>
        <dbReference type="ChEBI" id="CHEBI:29105"/>
        <label>1</label>
    </ligand>
</feature>
<dbReference type="NCBIfam" id="TIGR01880">
    <property type="entry name" value="Ac-peptdase-euk"/>
    <property type="match status" value="1"/>
</dbReference>
<keyword evidence="6" id="KW-0378">Hydrolase</keyword>
<dbReference type="Gene3D" id="3.30.70.360">
    <property type="match status" value="1"/>
</dbReference>
<feature type="signal peptide" evidence="11">
    <location>
        <begin position="1"/>
        <end position="19"/>
    </location>
</feature>
<dbReference type="PROSITE" id="PS00759">
    <property type="entry name" value="ARGE_DAPE_CPG2_2"/>
    <property type="match status" value="1"/>
</dbReference>
<evidence type="ECO:0000313" key="13">
    <source>
        <dbReference type="EMBL" id="CAK1540578.1"/>
    </source>
</evidence>
<dbReference type="Proteomes" id="UP001497472">
    <property type="component" value="Unassembled WGS sequence"/>
</dbReference>
<dbReference type="GO" id="GO:0005737">
    <property type="term" value="C:cytoplasm"/>
    <property type="evidence" value="ECO:0007669"/>
    <property type="project" value="UniProtKB-SubCell"/>
</dbReference>
<feature type="active site" evidence="9">
    <location>
        <position position="104"/>
    </location>
</feature>
<evidence type="ECO:0000256" key="1">
    <source>
        <dbReference type="ARBA" id="ARBA00004496"/>
    </source>
</evidence>
<evidence type="ECO:0000256" key="2">
    <source>
        <dbReference type="ARBA" id="ARBA00006247"/>
    </source>
</evidence>
<comment type="caution">
    <text evidence="13">The sequence shown here is derived from an EMBL/GenBank/DDBJ whole genome shotgun (WGS) entry which is preliminary data.</text>
</comment>
<evidence type="ECO:0000256" key="7">
    <source>
        <dbReference type="ARBA" id="ARBA00022833"/>
    </source>
</evidence>
<evidence type="ECO:0000256" key="10">
    <source>
        <dbReference type="PIRSR" id="PIRSR036696-2"/>
    </source>
</evidence>
<feature type="binding site" evidence="10">
    <location>
        <position position="197"/>
    </location>
    <ligand>
        <name>Zn(2+)</name>
        <dbReference type="ChEBI" id="CHEBI:29105"/>
        <label>1</label>
    </ligand>
</feature>
<proteinExistence type="inferred from homology"/>
<keyword evidence="4" id="KW-0963">Cytoplasm</keyword>
<evidence type="ECO:0000256" key="6">
    <source>
        <dbReference type="ARBA" id="ARBA00022801"/>
    </source>
</evidence>
<dbReference type="InterPro" id="IPR002933">
    <property type="entry name" value="Peptidase_M20"/>
</dbReference>
<dbReference type="SUPFAM" id="SSF53187">
    <property type="entry name" value="Zn-dependent exopeptidases"/>
    <property type="match status" value="1"/>
</dbReference>
<dbReference type="InterPro" id="IPR036264">
    <property type="entry name" value="Bact_exopeptidase_dim_dom"/>
</dbReference>
<accession>A0AAV1IVH0</accession>
<feature type="chain" id="PRO_5043494445" description="N-acyl-aliphatic-L-amino acid amidohydrolase" evidence="11">
    <location>
        <begin position="20"/>
        <end position="425"/>
    </location>
</feature>
<comment type="subcellular location">
    <subcellularLocation>
        <location evidence="1">Cytoplasm</location>
    </subcellularLocation>
</comment>
<dbReference type="SUPFAM" id="SSF55031">
    <property type="entry name" value="Bacterial exopeptidase dimerisation domain"/>
    <property type="match status" value="1"/>
</dbReference>
<evidence type="ECO:0000256" key="3">
    <source>
        <dbReference type="ARBA" id="ARBA00011913"/>
    </source>
</evidence>
<dbReference type="PANTHER" id="PTHR45892:SF1">
    <property type="entry name" value="AMINOACYLASE-1"/>
    <property type="match status" value="1"/>
</dbReference>
<evidence type="ECO:0000256" key="8">
    <source>
        <dbReference type="ARBA" id="ARBA00029656"/>
    </source>
</evidence>
<dbReference type="InterPro" id="IPR011650">
    <property type="entry name" value="Peptidase_M20_dimer"/>
</dbReference>
<evidence type="ECO:0000256" key="5">
    <source>
        <dbReference type="ARBA" id="ARBA00022723"/>
    </source>
</evidence>
<comment type="similarity">
    <text evidence="2">Belongs to the peptidase M20A family.</text>
</comment>
<keyword evidence="5 10" id="KW-0479">Metal-binding</keyword>
<evidence type="ECO:0000256" key="4">
    <source>
        <dbReference type="ARBA" id="ARBA00022490"/>
    </source>
</evidence>
<dbReference type="AlphaFoldDB" id="A0AAV1IVH0"/>
<dbReference type="PANTHER" id="PTHR45892">
    <property type="entry name" value="AMINOACYLASE-1"/>
    <property type="match status" value="1"/>
</dbReference>
<keyword evidence="11" id="KW-0732">Signal</keyword>
<gene>
    <name evidence="13" type="ORF">LNINA_LOCUS619</name>
</gene>
<evidence type="ECO:0000256" key="11">
    <source>
        <dbReference type="SAM" id="SignalP"/>
    </source>
</evidence>
<dbReference type="GO" id="GO:0006520">
    <property type="term" value="P:amino acid metabolic process"/>
    <property type="evidence" value="ECO:0007669"/>
    <property type="project" value="InterPro"/>
</dbReference>
<dbReference type="EMBL" id="CAVLEF010000001">
    <property type="protein sequence ID" value="CAK1540578.1"/>
    <property type="molecule type" value="Genomic_DNA"/>
</dbReference>
<dbReference type="Gene3D" id="3.40.630.10">
    <property type="entry name" value="Zn peptidases"/>
    <property type="match status" value="1"/>
</dbReference>
<dbReference type="PIRSF" id="PIRSF036696">
    <property type="entry name" value="ACY-1"/>
    <property type="match status" value="1"/>
</dbReference>
<keyword evidence="14" id="KW-1185">Reference proteome</keyword>
<name>A0AAV1IVH0_9NEOP</name>
<dbReference type="InterPro" id="IPR052083">
    <property type="entry name" value="Aminoacylase-1_M20A"/>
</dbReference>
<dbReference type="GO" id="GO:0004046">
    <property type="term" value="F:aminoacylase activity"/>
    <property type="evidence" value="ECO:0007669"/>
    <property type="project" value="UniProtKB-EC"/>
</dbReference>
<dbReference type="InterPro" id="IPR001261">
    <property type="entry name" value="ArgE/DapE_CS"/>
</dbReference>
<organism evidence="13 14">
    <name type="scientific">Leptosia nina</name>
    <dbReference type="NCBI Taxonomy" id="320188"/>
    <lineage>
        <taxon>Eukaryota</taxon>
        <taxon>Metazoa</taxon>
        <taxon>Ecdysozoa</taxon>
        <taxon>Arthropoda</taxon>
        <taxon>Hexapoda</taxon>
        <taxon>Insecta</taxon>
        <taxon>Pterygota</taxon>
        <taxon>Neoptera</taxon>
        <taxon>Endopterygota</taxon>
        <taxon>Lepidoptera</taxon>
        <taxon>Glossata</taxon>
        <taxon>Ditrysia</taxon>
        <taxon>Papilionoidea</taxon>
        <taxon>Pieridae</taxon>
        <taxon>Pierinae</taxon>
        <taxon>Leptosia</taxon>
    </lineage>
</organism>
<protein>
    <recommendedName>
        <fullName evidence="3">N-acyl-aliphatic-L-amino acid amidohydrolase</fullName>
        <ecNumber evidence="3">3.5.1.14</ecNumber>
    </recommendedName>
    <alternativeName>
        <fullName evidence="8">N-acyl-L-amino-acid amidohydrolase</fullName>
    </alternativeName>
</protein>
<keyword evidence="7 10" id="KW-0862">Zinc</keyword>
<dbReference type="Pfam" id="PF07687">
    <property type="entry name" value="M20_dimer"/>
    <property type="match status" value="1"/>
</dbReference>
<dbReference type="GO" id="GO:0046872">
    <property type="term" value="F:metal ion binding"/>
    <property type="evidence" value="ECO:0007669"/>
    <property type="project" value="UniProtKB-KW"/>
</dbReference>
<dbReference type="EC" id="3.5.1.14" evidence="3"/>
<feature type="binding site" evidence="10">
    <location>
        <position position="135"/>
    </location>
    <ligand>
        <name>Zn(2+)</name>
        <dbReference type="ChEBI" id="CHEBI:29105"/>
        <label>2</label>
    </ligand>
</feature>
<evidence type="ECO:0000313" key="14">
    <source>
        <dbReference type="Proteomes" id="UP001497472"/>
    </source>
</evidence>
<sequence>MKLLWILAVLFQSICCSYSRTFQNGVYREDCETLPVVKKVQEYIQIDTSKPENYDLVVAFWKRLAREASLPIEVHRPAGLPICVLTWTGSQPELPSIVLNTHSDVVPAYEDLWHYPPFGGVIDRDGNLYGRGAQDTKGLAIQHYEAIRELQRNNVTLKRTVHITIVPDEEMGGYLGIKEFVITEAFKKLNIGFAFDEGISAPDSTYLATYVDKRPWQVNMTFYGKGGHGSEFNNKGVIEKLSHLLNSISQFEEEQRQLMIRNNNSDLGLYTTINVNGIKTGIATNIIPSVMNVIIDIRLARDANIDDMQHVLDHWKNITGPGTNMDFIRHDLEAFATPTDNSNPYWVAMQDAAREMNITIKPLICPATSDMMVLRKLGIPALGFTPTINTASRMHTNDEFLHLDTFLHGIQVMANIVKKVGMVPA</sequence>
<dbReference type="Pfam" id="PF01546">
    <property type="entry name" value="Peptidase_M20"/>
    <property type="match status" value="1"/>
</dbReference>
<dbReference type="InterPro" id="IPR010159">
    <property type="entry name" value="N-acyl_aa_amidohydrolase"/>
</dbReference>
<reference evidence="13 14" key="1">
    <citation type="submission" date="2023-11" db="EMBL/GenBank/DDBJ databases">
        <authorList>
            <person name="Okamura Y."/>
        </authorList>
    </citation>
    <scope>NUCLEOTIDE SEQUENCE [LARGE SCALE GENOMIC DNA]</scope>
</reference>
<evidence type="ECO:0000256" key="9">
    <source>
        <dbReference type="PIRSR" id="PIRSR036696-1"/>
    </source>
</evidence>
<feature type="active site" description="Proton acceptor" evidence="9">
    <location>
        <position position="169"/>
    </location>
</feature>
<dbReference type="Gene3D" id="1.10.150.900">
    <property type="match status" value="1"/>
</dbReference>
<evidence type="ECO:0000259" key="12">
    <source>
        <dbReference type="Pfam" id="PF07687"/>
    </source>
</evidence>
<feature type="binding site" evidence="10">
    <location>
        <position position="102"/>
    </location>
    <ligand>
        <name>Zn(2+)</name>
        <dbReference type="ChEBI" id="CHEBI:29105"/>
        <label>1</label>
    </ligand>
</feature>